<dbReference type="InterPro" id="IPR044202">
    <property type="entry name" value="LETM1/MDM38-like"/>
</dbReference>
<evidence type="ECO:0000256" key="8">
    <source>
        <dbReference type="SAM" id="MobiDB-lite"/>
    </source>
</evidence>
<keyword evidence="11" id="KW-1185">Reference proteome</keyword>
<evidence type="ECO:0000256" key="3">
    <source>
        <dbReference type="ARBA" id="ARBA00022792"/>
    </source>
</evidence>
<proteinExistence type="predicted"/>
<dbReference type="Proteomes" id="UP000186601">
    <property type="component" value="Unassembled WGS sequence"/>
</dbReference>
<dbReference type="EMBL" id="MLYV02000231">
    <property type="protein sequence ID" value="PSS30949.1"/>
    <property type="molecule type" value="Genomic_DNA"/>
</dbReference>
<dbReference type="GO" id="GO:0005743">
    <property type="term" value="C:mitochondrial inner membrane"/>
    <property type="evidence" value="ECO:0007669"/>
    <property type="project" value="UniProtKB-SubCell"/>
</dbReference>
<dbReference type="PANTHER" id="PTHR14009:SF1">
    <property type="entry name" value="MITOCHONDRIAL PROTON_CALCIUM EXCHANGER PROTEIN"/>
    <property type="match status" value="1"/>
</dbReference>
<evidence type="ECO:0000313" key="10">
    <source>
        <dbReference type="EMBL" id="PSS30949.1"/>
    </source>
</evidence>
<name>A0A2R6RLR2_9APHY</name>
<feature type="region of interest" description="Disordered" evidence="8">
    <location>
        <begin position="58"/>
        <end position="141"/>
    </location>
</feature>
<dbReference type="STRING" id="98765.A0A2R6RLR2"/>
<keyword evidence="3" id="KW-0999">Mitochondrion inner membrane</keyword>
<comment type="subcellular location">
    <subcellularLocation>
        <location evidence="1">Mitochondrion inner membrane</location>
        <topology evidence="1">Single-pass membrane protein</topology>
    </subcellularLocation>
</comment>
<dbReference type="GO" id="GO:0043022">
    <property type="term" value="F:ribosome binding"/>
    <property type="evidence" value="ECO:0007669"/>
    <property type="project" value="InterPro"/>
</dbReference>
<accession>A0A2R6RLR2</accession>
<dbReference type="PANTHER" id="PTHR14009">
    <property type="entry name" value="LEUCINE ZIPPER-EF-HAND CONTAINING TRANSMEMBRANE PROTEIN"/>
    <property type="match status" value="1"/>
</dbReference>
<sequence length="416" mass="46120">MITSIGRDGVLASISIARQRSTILFNAPSRSFSKSYIYASPSSSILRHPNSAVLRRLDGRWSSTTPPPITTSTTSTDPPLPVVPHAKKPKVKLQPGPLKPKSIPVAESLSGLSPKFSVTEQESSKTASTSSGASASSSHKSGIIQAAKDDLEAASQHGILVPPPENVNKLRKLFHQAKELFKFYWGGLKLINTNRKRAAIMRARVKSGGLPLSRWETRFIQTYNRDALKLIPFALIILIAEEVIPLVVMYAPFILPSTCILPAQKERIDRKKRTKQQAHVENMKNVYNDVYERALAHPAADIKSILDAQGQVALCGLLGHSRFGLPAFRLMRIRQDLTFVAKDDALLLREERGARLTDAELREALEERGILTDDLTPKQWQSRLEWWLTNVDMAGSNADPVNQRILLLARSATGRF</sequence>
<dbReference type="PROSITE" id="PS51758">
    <property type="entry name" value="LETM1_RBD"/>
    <property type="match status" value="1"/>
</dbReference>
<feature type="compositionally biased region" description="Low complexity" evidence="8">
    <location>
        <begin position="124"/>
        <end position="141"/>
    </location>
</feature>
<dbReference type="OrthoDB" id="73691at2759"/>
<keyword evidence="6" id="KW-0472">Membrane</keyword>
<keyword evidence="2" id="KW-0812">Transmembrane</keyword>
<evidence type="ECO:0000256" key="2">
    <source>
        <dbReference type="ARBA" id="ARBA00022692"/>
    </source>
</evidence>
<reference evidence="10 11" key="1">
    <citation type="submission" date="2018-02" db="EMBL/GenBank/DDBJ databases">
        <title>Genome sequence of the basidiomycete white-rot fungus Phlebia centrifuga.</title>
        <authorList>
            <person name="Granchi Z."/>
            <person name="Peng M."/>
            <person name="de Vries R.P."/>
            <person name="Hilden K."/>
            <person name="Makela M.R."/>
            <person name="Grigoriev I."/>
            <person name="Riley R."/>
        </authorList>
    </citation>
    <scope>NUCLEOTIDE SEQUENCE [LARGE SCALE GENOMIC DNA]</scope>
    <source>
        <strain evidence="10 11">FBCC195</strain>
    </source>
</reference>
<gene>
    <name evidence="10" type="ORF">PHLCEN_2v2518</name>
</gene>
<dbReference type="Pfam" id="PF07766">
    <property type="entry name" value="LETM1_RBD"/>
    <property type="match status" value="2"/>
</dbReference>
<keyword evidence="5 7" id="KW-0496">Mitochondrion</keyword>
<evidence type="ECO:0000256" key="6">
    <source>
        <dbReference type="ARBA" id="ARBA00023136"/>
    </source>
</evidence>
<evidence type="ECO:0000256" key="1">
    <source>
        <dbReference type="ARBA" id="ARBA00004434"/>
    </source>
</evidence>
<comment type="caution">
    <text evidence="10">The sequence shown here is derived from an EMBL/GenBank/DDBJ whole genome shotgun (WGS) entry which is preliminary data.</text>
</comment>
<dbReference type="AlphaFoldDB" id="A0A2R6RLR2"/>
<dbReference type="InterPro" id="IPR033122">
    <property type="entry name" value="LETM1-like_RBD"/>
</dbReference>
<organism evidence="10 11">
    <name type="scientific">Hermanssonia centrifuga</name>
    <dbReference type="NCBI Taxonomy" id="98765"/>
    <lineage>
        <taxon>Eukaryota</taxon>
        <taxon>Fungi</taxon>
        <taxon>Dikarya</taxon>
        <taxon>Basidiomycota</taxon>
        <taxon>Agaricomycotina</taxon>
        <taxon>Agaricomycetes</taxon>
        <taxon>Polyporales</taxon>
        <taxon>Meruliaceae</taxon>
        <taxon>Hermanssonia</taxon>
    </lineage>
</organism>
<feature type="domain" description="Letm1 RBD" evidence="9">
    <location>
        <begin position="227"/>
        <end position="416"/>
    </location>
</feature>
<evidence type="ECO:0000313" key="11">
    <source>
        <dbReference type="Proteomes" id="UP000186601"/>
    </source>
</evidence>
<evidence type="ECO:0000256" key="5">
    <source>
        <dbReference type="ARBA" id="ARBA00023128"/>
    </source>
</evidence>
<keyword evidence="4" id="KW-1133">Transmembrane helix</keyword>
<dbReference type="GO" id="GO:0030003">
    <property type="term" value="P:intracellular monoatomic cation homeostasis"/>
    <property type="evidence" value="ECO:0007669"/>
    <property type="project" value="TreeGrafter"/>
</dbReference>
<evidence type="ECO:0000259" key="9">
    <source>
        <dbReference type="PROSITE" id="PS51758"/>
    </source>
</evidence>
<evidence type="ECO:0000256" key="7">
    <source>
        <dbReference type="PROSITE-ProRule" id="PRU01094"/>
    </source>
</evidence>
<evidence type="ECO:0000256" key="4">
    <source>
        <dbReference type="ARBA" id="ARBA00022989"/>
    </source>
</evidence>
<protein>
    <recommendedName>
        <fullName evidence="9">Letm1 RBD domain-containing protein</fullName>
    </recommendedName>
</protein>